<name>A0A218N563_KLEPN</name>
<proteinExistence type="predicted"/>
<gene>
    <name evidence="1" type="ORF">KP64477b_00011</name>
</gene>
<reference evidence="1" key="1">
    <citation type="submission" date="2017-05" db="EMBL/GenBank/DDBJ databases">
        <authorList>
            <person name="Song R."/>
            <person name="Chenine A.L."/>
            <person name="Ruprecht R.M."/>
        </authorList>
    </citation>
    <scope>NUCLEOTIDE SEQUENCE</scope>
    <source>
        <strain evidence="1">A64477</strain>
        <plasmid evidence="1">pKP64477b</plasmid>
    </source>
</reference>
<dbReference type="AlphaFoldDB" id="A0A218N563"/>
<keyword evidence="1" id="KW-0614">Plasmid</keyword>
<protein>
    <submittedName>
        <fullName evidence="1">Uncharacterized protein</fullName>
    </submittedName>
</protein>
<sequence>MSDFWARMRLEILRSNGVEYQRLFETVMELSYPEKFRKVKPWGRKGDGGNDGYIPERGEYYQVYAPEELNRETIKFAIKKMKADVEKIKESWNESCEFKVFYAVINDKEQGFPKEIYTTLAKIKEDYKLEHADVFSSSSLLRLAMRLPASKLKTFLNVETPSYKKEMVIHNYLVRHLPLDQPGLFVTNLSANYIEADTLRDLRKIVGICNQQTYDIPGFKEAIEAMYPWILALEKHFMEFRYMEMGRRGYMVLKSWKKNEPYEMHENLQKEHDLWGENCSIICNNLCYTINQYIQLYREYINLEFLDGNFMLLEDETLPGELLNLLPNTND</sequence>
<organism evidence="1">
    <name type="scientific">Klebsiella pneumoniae</name>
    <dbReference type="NCBI Taxonomy" id="573"/>
    <lineage>
        <taxon>Bacteria</taxon>
        <taxon>Pseudomonadati</taxon>
        <taxon>Pseudomonadota</taxon>
        <taxon>Gammaproteobacteria</taxon>
        <taxon>Enterobacterales</taxon>
        <taxon>Enterobacteriaceae</taxon>
        <taxon>Klebsiella/Raoultella group</taxon>
        <taxon>Klebsiella</taxon>
        <taxon>Klebsiella pneumoniae complex</taxon>
    </lineage>
</organism>
<dbReference type="EMBL" id="MF150122">
    <property type="protein sequence ID" value="ASF81339.1"/>
    <property type="molecule type" value="Genomic_DNA"/>
</dbReference>
<accession>A0A218N563</accession>
<dbReference type="RefSeq" id="WP_163535452.1">
    <property type="nucleotide sequence ID" value="NZ_MF150122.1"/>
</dbReference>
<evidence type="ECO:0000313" key="1">
    <source>
        <dbReference type="EMBL" id="ASF81339.1"/>
    </source>
</evidence>
<geneLocation type="plasmid" evidence="1">
    <name>pKP64477b</name>
</geneLocation>